<protein>
    <submittedName>
        <fullName evidence="1">DUF3231 family protein</fullName>
    </submittedName>
</protein>
<dbReference type="Proteomes" id="UP000281915">
    <property type="component" value="Unassembled WGS sequence"/>
</dbReference>
<accession>A0A3M8CRP0</accession>
<proteinExistence type="predicted"/>
<dbReference type="EMBL" id="RHHT01000027">
    <property type="protein sequence ID" value="RNB77957.1"/>
    <property type="molecule type" value="Genomic_DNA"/>
</dbReference>
<dbReference type="Gene3D" id="1.20.1260.10">
    <property type="match status" value="2"/>
</dbReference>
<sequence>MLIRNCSTEGLLVETIVDEQTSGSEQSDLLAQENNNKLSSAEQGKLWATYVGNTMSVCVLNYMLKHVEDQEIKSILENALHLSEEFVQTIHKIFVQEKFPVPVGFTNEDVDLTAPRLFEDEFYLHYLKYVAKAGISLYGIAVPLVTRADIRQFFTYSMDQTVNLINQVTTALLKKGFLTKPPYIPYPETVDFVDKHSFHNGFFGRIRPLQALEITHLYDNVENNATSKAVLIGFSQVAKSNQSKAYFRRGLEIATSHYETFSGIMQEAGLTAPSIIDQLVTTSTTAPFSDRLMLFHKMDMYAVRIRAYGNALSMCARHDVAAKYIAFLAEVGNYAEDGSNLLIKNGWLEQPPQAVDRKALASNRH</sequence>
<dbReference type="Pfam" id="PF11553">
    <property type="entry name" value="DUF3231"/>
    <property type="match status" value="2"/>
</dbReference>
<reference evidence="1 2" key="1">
    <citation type="submission" date="2018-10" db="EMBL/GenBank/DDBJ databases">
        <title>Phylogenomics of Brevibacillus.</title>
        <authorList>
            <person name="Dunlap C."/>
        </authorList>
    </citation>
    <scope>NUCLEOTIDE SEQUENCE [LARGE SCALE GENOMIC DNA]</scope>
    <source>
        <strain evidence="1 2">JCM 15085</strain>
    </source>
</reference>
<comment type="caution">
    <text evidence="1">The sequence shown here is derived from an EMBL/GenBank/DDBJ whole genome shotgun (WGS) entry which is preliminary data.</text>
</comment>
<name>A0A3M8CRP0_9BACL</name>
<dbReference type="InterPro" id="IPR021617">
    <property type="entry name" value="DUF3231"/>
</dbReference>
<evidence type="ECO:0000313" key="2">
    <source>
        <dbReference type="Proteomes" id="UP000281915"/>
    </source>
</evidence>
<evidence type="ECO:0000313" key="1">
    <source>
        <dbReference type="EMBL" id="RNB77957.1"/>
    </source>
</evidence>
<organism evidence="1 2">
    <name type="scientific">Brevibacillus panacihumi</name>
    <dbReference type="NCBI Taxonomy" id="497735"/>
    <lineage>
        <taxon>Bacteria</taxon>
        <taxon>Bacillati</taxon>
        <taxon>Bacillota</taxon>
        <taxon>Bacilli</taxon>
        <taxon>Bacillales</taxon>
        <taxon>Paenibacillaceae</taxon>
        <taxon>Brevibacillus</taxon>
    </lineage>
</organism>
<dbReference type="InterPro" id="IPR012347">
    <property type="entry name" value="Ferritin-like"/>
</dbReference>
<dbReference type="AlphaFoldDB" id="A0A3M8CRP0"/>
<gene>
    <name evidence="1" type="ORF">EDM58_13175</name>
</gene>